<dbReference type="GO" id="GO:0005783">
    <property type="term" value="C:endoplasmic reticulum"/>
    <property type="evidence" value="ECO:0007669"/>
    <property type="project" value="TreeGrafter"/>
</dbReference>
<organism evidence="2 3">
    <name type="scientific">Ancylostoma caninum</name>
    <name type="common">Dog hookworm</name>
    <dbReference type="NCBI Taxonomy" id="29170"/>
    <lineage>
        <taxon>Eukaryota</taxon>
        <taxon>Metazoa</taxon>
        <taxon>Ecdysozoa</taxon>
        <taxon>Nematoda</taxon>
        <taxon>Chromadorea</taxon>
        <taxon>Rhabditida</taxon>
        <taxon>Rhabditina</taxon>
        <taxon>Rhabditomorpha</taxon>
        <taxon>Strongyloidea</taxon>
        <taxon>Ancylostomatidae</taxon>
        <taxon>Ancylostomatinae</taxon>
        <taxon>Ancylostoma</taxon>
    </lineage>
</organism>
<keyword evidence="3" id="KW-1185">Reference proteome</keyword>
<evidence type="ECO:0000313" key="2">
    <source>
        <dbReference type="EMBL" id="RCN41205.1"/>
    </source>
</evidence>
<name>A0A368GDX0_ANCCA</name>
<accession>A0A368GDX0</accession>
<dbReference type="Proteomes" id="UP000252519">
    <property type="component" value="Unassembled WGS sequence"/>
</dbReference>
<dbReference type="PANTHER" id="PTHR11226">
    <property type="entry name" value="UDP-GLUCOSE GLYCOPROTEIN:GLUCOSYLTRANSFERASE"/>
    <property type="match status" value="1"/>
</dbReference>
<dbReference type="STRING" id="29170.A0A368GDX0"/>
<dbReference type="OrthoDB" id="27683at2759"/>
<dbReference type="Pfam" id="PF18403">
    <property type="entry name" value="Thioredoxin_15"/>
    <property type="match status" value="1"/>
</dbReference>
<proteinExistence type="predicted"/>
<dbReference type="EMBL" id="JOJR01000246">
    <property type="protein sequence ID" value="RCN41205.1"/>
    <property type="molecule type" value="Genomic_DNA"/>
</dbReference>
<dbReference type="AlphaFoldDB" id="A0A368GDX0"/>
<dbReference type="InterPro" id="IPR040525">
    <property type="entry name" value="UGGT_TRXL_4"/>
</dbReference>
<feature type="domain" description="UDP-glucose:glycoprotein glucosyltransferase thioredoxin-like" evidence="1">
    <location>
        <begin position="80"/>
        <end position="197"/>
    </location>
</feature>
<protein>
    <recommendedName>
        <fullName evidence="1">UDP-glucose:glycoprotein glucosyltransferase thioredoxin-like domain-containing protein</fullName>
    </recommendedName>
</protein>
<dbReference type="GO" id="GO:0036503">
    <property type="term" value="P:ERAD pathway"/>
    <property type="evidence" value="ECO:0007669"/>
    <property type="project" value="TreeGrafter"/>
</dbReference>
<evidence type="ECO:0000259" key="1">
    <source>
        <dbReference type="Pfam" id="PF18403"/>
    </source>
</evidence>
<dbReference type="GO" id="GO:0051082">
    <property type="term" value="F:unfolded protein binding"/>
    <property type="evidence" value="ECO:0007669"/>
    <property type="project" value="TreeGrafter"/>
</dbReference>
<gene>
    <name evidence="2" type="ORF">ANCCAN_12843</name>
</gene>
<reference evidence="2 3" key="1">
    <citation type="submission" date="2014-10" db="EMBL/GenBank/DDBJ databases">
        <title>Draft genome of the hookworm Ancylostoma caninum.</title>
        <authorList>
            <person name="Mitreva M."/>
        </authorList>
    </citation>
    <scope>NUCLEOTIDE SEQUENCE [LARGE SCALE GENOMIC DNA]</scope>
    <source>
        <strain evidence="2 3">Baltimore</strain>
    </source>
</reference>
<dbReference type="InterPro" id="IPR009448">
    <property type="entry name" value="UDP-g_GGtrans"/>
</dbReference>
<dbReference type="GO" id="GO:0018279">
    <property type="term" value="P:protein N-linked glycosylation via asparagine"/>
    <property type="evidence" value="ECO:0007669"/>
    <property type="project" value="TreeGrafter"/>
</dbReference>
<dbReference type="PANTHER" id="PTHR11226:SF0">
    <property type="entry name" value="UDP-GLUCOSE:GLYCOPROTEIN GLUCOSYLTRANSFERASE"/>
    <property type="match status" value="1"/>
</dbReference>
<sequence>MEQKDVMPRHNARILDSVSKKNVVDFGVASECKAKSYSDFVSLSVTERTDCLAANKKYLKRTEEENTAVRLLLFIVHHIHSKQRPRQFQVLSLWVIADLDTAEGREFLRNAVKRLNVSKKMRLGIVMNPANEHHSCGENSATFLVHAALKLLPHNHAKHFITEIAKLKNVEDIKNLEDIISDETERKHFNSAKQLLGCDQIKMESQ</sequence>
<dbReference type="GO" id="GO:0003980">
    <property type="term" value="F:UDP-glucose:glycoprotein glucosyltransferase activity"/>
    <property type="evidence" value="ECO:0007669"/>
    <property type="project" value="InterPro"/>
</dbReference>
<evidence type="ECO:0000313" key="3">
    <source>
        <dbReference type="Proteomes" id="UP000252519"/>
    </source>
</evidence>
<comment type="caution">
    <text evidence="2">The sequence shown here is derived from an EMBL/GenBank/DDBJ whole genome shotgun (WGS) entry which is preliminary data.</text>
</comment>